<gene>
    <name evidence="7" type="ORF">E4U42_008107</name>
</gene>
<keyword evidence="2" id="KW-0328">Glycosyltransferase</keyword>
<feature type="transmembrane region" description="Helical" evidence="5">
    <location>
        <begin position="154"/>
        <end position="178"/>
    </location>
</feature>
<dbReference type="Pfam" id="PF00534">
    <property type="entry name" value="Glycos_transf_1"/>
    <property type="match status" value="1"/>
</dbReference>
<evidence type="ECO:0000256" key="2">
    <source>
        <dbReference type="ARBA" id="ARBA00022676"/>
    </source>
</evidence>
<dbReference type="OrthoDB" id="448893at2759"/>
<accession>A0A8K0NFT7</accession>
<dbReference type="EMBL" id="SRPY01000995">
    <property type="protein sequence ID" value="KAG5915343.1"/>
    <property type="molecule type" value="Genomic_DNA"/>
</dbReference>
<evidence type="ECO:0000256" key="1">
    <source>
        <dbReference type="ARBA" id="ARBA00003142"/>
    </source>
</evidence>
<proteinExistence type="predicted"/>
<name>A0A8K0NFT7_9HYPO</name>
<dbReference type="PANTHER" id="PTHR45918:SF1">
    <property type="entry name" value="ALPHA-1,3_1,6-MANNOSYLTRANSFERASE ALG2"/>
    <property type="match status" value="1"/>
</dbReference>
<evidence type="ECO:0000259" key="6">
    <source>
        <dbReference type="Pfam" id="PF00534"/>
    </source>
</evidence>
<keyword evidence="3" id="KW-0808">Transferase</keyword>
<evidence type="ECO:0000256" key="5">
    <source>
        <dbReference type="SAM" id="Phobius"/>
    </source>
</evidence>
<dbReference type="Gene3D" id="3.40.50.2000">
    <property type="entry name" value="Glycogen Phosphorylase B"/>
    <property type="match status" value="1"/>
</dbReference>
<comment type="function">
    <text evidence="1">Mannosylates Man(2)GlcNAc(2)-dolichol diphosphate and Man(1)GlcNAc(2)-dolichol diphosphate to form Man(3)GlcNAc(2)-dolichol diphosphate.</text>
</comment>
<dbReference type="InterPro" id="IPR027054">
    <property type="entry name" value="ALG2"/>
</dbReference>
<evidence type="ECO:0000313" key="7">
    <source>
        <dbReference type="EMBL" id="KAG5915343.1"/>
    </source>
</evidence>
<sequence length="182" mass="19453">MTSTALSGMSSLTSGAAAASQVLFLLSVPNALKHALLRSSRLLVYTPANEHFGIVPLEAMLCHVPVLAANTGGPVETIADSQTGWLRDPADVDAWSAVMRRALTMPAHEVASMGLAGEKRVRDLFSRDKMAKTLEDNLSQVVGMKRSPPLFNMILSVVVLGVVVGASAVTSFWAVYFWGARR</sequence>
<keyword evidence="5" id="KW-1133">Transmembrane helix</keyword>
<dbReference type="GO" id="GO:0004378">
    <property type="term" value="F:GDP-Man:Man(1)GlcNAc(2)-PP-Dol alpha-1,3-mannosyltransferase activity"/>
    <property type="evidence" value="ECO:0007669"/>
    <property type="project" value="InterPro"/>
</dbReference>
<protein>
    <recommendedName>
        <fullName evidence="4">Asparagine-linked glycosylation protein 2</fullName>
    </recommendedName>
</protein>
<reference evidence="7" key="1">
    <citation type="journal article" date="2020" name="bioRxiv">
        <title>Whole genome comparisons of ergot fungi reveals the divergence and evolution of species within the genus Claviceps are the result of varying mechanisms driving genome evolution and host range expansion.</title>
        <authorList>
            <person name="Wyka S.A."/>
            <person name="Mondo S.J."/>
            <person name="Liu M."/>
            <person name="Dettman J."/>
            <person name="Nalam V."/>
            <person name="Broders K.D."/>
        </authorList>
    </citation>
    <scope>NUCLEOTIDE SEQUENCE</scope>
    <source>
        <strain evidence="7">CCC 489</strain>
    </source>
</reference>
<evidence type="ECO:0000256" key="3">
    <source>
        <dbReference type="ARBA" id="ARBA00022679"/>
    </source>
</evidence>
<dbReference type="GO" id="GO:0012505">
    <property type="term" value="C:endomembrane system"/>
    <property type="evidence" value="ECO:0007669"/>
    <property type="project" value="TreeGrafter"/>
</dbReference>
<dbReference type="InterPro" id="IPR001296">
    <property type="entry name" value="Glyco_trans_1"/>
</dbReference>
<dbReference type="AlphaFoldDB" id="A0A8K0NFT7"/>
<dbReference type="Proteomes" id="UP000811619">
    <property type="component" value="Unassembled WGS sequence"/>
</dbReference>
<evidence type="ECO:0000313" key="8">
    <source>
        <dbReference type="Proteomes" id="UP000811619"/>
    </source>
</evidence>
<comment type="caution">
    <text evidence="7">The sequence shown here is derived from an EMBL/GenBank/DDBJ whole genome shotgun (WGS) entry which is preliminary data.</text>
</comment>
<dbReference type="SUPFAM" id="SSF53756">
    <property type="entry name" value="UDP-Glycosyltransferase/glycogen phosphorylase"/>
    <property type="match status" value="1"/>
</dbReference>
<evidence type="ECO:0000256" key="4">
    <source>
        <dbReference type="ARBA" id="ARBA00030746"/>
    </source>
</evidence>
<dbReference type="PANTHER" id="PTHR45918">
    <property type="entry name" value="ALPHA-1,3/1,6-MANNOSYLTRANSFERASE ALG2"/>
    <property type="match status" value="1"/>
</dbReference>
<keyword evidence="5" id="KW-0812">Transmembrane</keyword>
<feature type="domain" description="Glycosyl transferase family 1" evidence="6">
    <location>
        <begin position="19"/>
        <end position="110"/>
    </location>
</feature>
<keyword evidence="5" id="KW-0472">Membrane</keyword>
<keyword evidence="8" id="KW-1185">Reference proteome</keyword>
<organism evidence="7 8">
    <name type="scientific">Claviceps africana</name>
    <dbReference type="NCBI Taxonomy" id="83212"/>
    <lineage>
        <taxon>Eukaryota</taxon>
        <taxon>Fungi</taxon>
        <taxon>Dikarya</taxon>
        <taxon>Ascomycota</taxon>
        <taxon>Pezizomycotina</taxon>
        <taxon>Sordariomycetes</taxon>
        <taxon>Hypocreomycetidae</taxon>
        <taxon>Hypocreales</taxon>
        <taxon>Clavicipitaceae</taxon>
        <taxon>Claviceps</taxon>
    </lineage>
</organism>